<keyword evidence="1 2" id="KW-0344">Guanine-nucleotide releasing factor</keyword>
<dbReference type="GO" id="GO:0005886">
    <property type="term" value="C:plasma membrane"/>
    <property type="evidence" value="ECO:0007669"/>
    <property type="project" value="TreeGrafter"/>
</dbReference>
<dbReference type="Proteomes" id="UP000595437">
    <property type="component" value="Chromosome 1"/>
</dbReference>
<dbReference type="PROSITE" id="PS50009">
    <property type="entry name" value="RASGEF_CAT"/>
    <property type="match status" value="1"/>
</dbReference>
<dbReference type="AlphaFoldDB" id="A0A7T8KI64"/>
<name>A0A7T8KI64_CALRO</name>
<evidence type="ECO:0000313" key="4">
    <source>
        <dbReference type="EMBL" id="QQP56402.1"/>
    </source>
</evidence>
<organism evidence="4 5">
    <name type="scientific">Caligus rogercresseyi</name>
    <name type="common">Sea louse</name>
    <dbReference type="NCBI Taxonomy" id="217165"/>
    <lineage>
        <taxon>Eukaryota</taxon>
        <taxon>Metazoa</taxon>
        <taxon>Ecdysozoa</taxon>
        <taxon>Arthropoda</taxon>
        <taxon>Crustacea</taxon>
        <taxon>Multicrustacea</taxon>
        <taxon>Hexanauplia</taxon>
        <taxon>Copepoda</taxon>
        <taxon>Siphonostomatoida</taxon>
        <taxon>Caligidae</taxon>
        <taxon>Caligus</taxon>
    </lineage>
</organism>
<dbReference type="Gene3D" id="1.10.840.10">
    <property type="entry name" value="Ras guanine-nucleotide exchange factors catalytic domain"/>
    <property type="match status" value="1"/>
</dbReference>
<dbReference type="InterPro" id="IPR036964">
    <property type="entry name" value="RASGEF_cat_dom_sf"/>
</dbReference>
<dbReference type="InterPro" id="IPR001895">
    <property type="entry name" value="RASGEF_cat_dom"/>
</dbReference>
<keyword evidence="5" id="KW-1185">Reference proteome</keyword>
<gene>
    <name evidence="4" type="ORF">FKW44_001056</name>
</gene>
<dbReference type="InterPro" id="IPR008937">
    <property type="entry name" value="Ras-like_GEF"/>
</dbReference>
<dbReference type="EMBL" id="CP045890">
    <property type="protein sequence ID" value="QQP56402.1"/>
    <property type="molecule type" value="Genomic_DNA"/>
</dbReference>
<protein>
    <recommendedName>
        <fullName evidence="3">Ras-GEF domain-containing protein</fullName>
    </recommendedName>
</protein>
<sequence>MLRYSTPSPPKSSHPHVIAPNVVAFTLRFNHVSFWTVQEARSEVLSHFIRLAKKLHELNNLHSEFAVLSALQSAPIYRLSKTWSALSRRDKAQFDKLQDLFSERDNFSKLRDHMNTTALRHKDCIPYLGLYLTDLVYVDMAHPHSGGIEPTQRQLKMNNILR</sequence>
<evidence type="ECO:0000313" key="5">
    <source>
        <dbReference type="Proteomes" id="UP000595437"/>
    </source>
</evidence>
<dbReference type="SUPFAM" id="SSF48366">
    <property type="entry name" value="Ras GEF"/>
    <property type="match status" value="1"/>
</dbReference>
<dbReference type="InterPro" id="IPR023578">
    <property type="entry name" value="Ras_GEF_dom_sf"/>
</dbReference>
<evidence type="ECO:0000256" key="2">
    <source>
        <dbReference type="PROSITE-ProRule" id="PRU00168"/>
    </source>
</evidence>
<reference evidence="5" key="1">
    <citation type="submission" date="2021-01" db="EMBL/GenBank/DDBJ databases">
        <title>Caligus Genome Assembly.</title>
        <authorList>
            <person name="Gallardo-Escarate C."/>
        </authorList>
    </citation>
    <scope>NUCLEOTIDE SEQUENCE [LARGE SCALE GENOMIC DNA]</scope>
</reference>
<dbReference type="PANTHER" id="PTHR23113:SF368">
    <property type="entry name" value="CELL DIVISION CONTROL PROTEIN 25"/>
    <property type="match status" value="1"/>
</dbReference>
<evidence type="ECO:0000256" key="1">
    <source>
        <dbReference type="ARBA" id="ARBA00022658"/>
    </source>
</evidence>
<proteinExistence type="predicted"/>
<dbReference type="GO" id="GO:0007265">
    <property type="term" value="P:Ras protein signal transduction"/>
    <property type="evidence" value="ECO:0007669"/>
    <property type="project" value="TreeGrafter"/>
</dbReference>
<evidence type="ECO:0000259" key="3">
    <source>
        <dbReference type="PROSITE" id="PS50009"/>
    </source>
</evidence>
<dbReference type="OrthoDB" id="10254377at2759"/>
<dbReference type="GO" id="GO:0005085">
    <property type="term" value="F:guanyl-nucleotide exchange factor activity"/>
    <property type="evidence" value="ECO:0007669"/>
    <property type="project" value="UniProtKB-KW"/>
</dbReference>
<accession>A0A7T8KI64</accession>
<feature type="domain" description="Ras-GEF" evidence="3">
    <location>
        <begin position="1"/>
        <end position="162"/>
    </location>
</feature>
<dbReference type="Pfam" id="PF00617">
    <property type="entry name" value="RasGEF"/>
    <property type="match status" value="1"/>
</dbReference>
<dbReference type="SMART" id="SM00147">
    <property type="entry name" value="RasGEF"/>
    <property type="match status" value="1"/>
</dbReference>
<dbReference type="PANTHER" id="PTHR23113">
    <property type="entry name" value="GUANINE NUCLEOTIDE EXCHANGE FACTOR"/>
    <property type="match status" value="1"/>
</dbReference>